<dbReference type="Pfam" id="PF13489">
    <property type="entry name" value="Methyltransf_23"/>
    <property type="match status" value="1"/>
</dbReference>
<keyword evidence="2" id="KW-1185">Reference proteome</keyword>
<reference evidence="1 2" key="1">
    <citation type="submission" date="2022-11" db="EMBL/GenBank/DDBJ databases">
        <title>Anaerobic phenanthrene biodegradation by a DNRA strain PheN6.</title>
        <authorList>
            <person name="Zhang Z."/>
        </authorList>
    </citation>
    <scope>NUCLEOTIDE SEQUENCE [LARGE SCALE GENOMIC DNA]</scope>
    <source>
        <strain evidence="1 2">PheN6</strain>
    </source>
</reference>
<evidence type="ECO:0000313" key="2">
    <source>
        <dbReference type="Proteomes" id="UP001150259"/>
    </source>
</evidence>
<name>A0ABT5GGC2_9MICO</name>
<dbReference type="GO" id="GO:0032259">
    <property type="term" value="P:methylation"/>
    <property type="evidence" value="ECO:0007669"/>
    <property type="project" value="UniProtKB-KW"/>
</dbReference>
<gene>
    <name evidence="1" type="ORF">OO014_08595</name>
</gene>
<dbReference type="Gene3D" id="3.40.50.150">
    <property type="entry name" value="Vaccinia Virus protein VP39"/>
    <property type="match status" value="1"/>
</dbReference>
<dbReference type="SUPFAM" id="SSF53335">
    <property type="entry name" value="S-adenosyl-L-methionine-dependent methyltransferases"/>
    <property type="match status" value="1"/>
</dbReference>
<accession>A0ABT5GGC2</accession>
<protein>
    <submittedName>
        <fullName evidence="1">Methyltransferase domain-containing protein</fullName>
    </submittedName>
</protein>
<sequence length="147" mass="15771">MAGCCDARGCDRVFGARFARHVAKRYRKRGLDRPSRRIVDWLVAQGVAGATVLEVGGGVGEIQLELLRRGAARTTNLELSPAYDAEAGALAAEAGTADRMTRRLGDIAVDGEVAEPHDFVVMHRVVCCYPDVERLVAAAADHAKRGV</sequence>
<dbReference type="EMBL" id="JAPFQL010000031">
    <property type="protein sequence ID" value="MDC5697313.1"/>
    <property type="molecule type" value="Genomic_DNA"/>
</dbReference>
<keyword evidence="1" id="KW-0489">Methyltransferase</keyword>
<comment type="caution">
    <text evidence="1">The sequence shown here is derived from an EMBL/GenBank/DDBJ whole genome shotgun (WGS) entry which is preliminary data.</text>
</comment>
<dbReference type="GO" id="GO:0008168">
    <property type="term" value="F:methyltransferase activity"/>
    <property type="evidence" value="ECO:0007669"/>
    <property type="project" value="UniProtKB-KW"/>
</dbReference>
<dbReference type="Proteomes" id="UP001150259">
    <property type="component" value="Unassembled WGS sequence"/>
</dbReference>
<feature type="non-terminal residue" evidence="1">
    <location>
        <position position="147"/>
    </location>
</feature>
<organism evidence="1 2">
    <name type="scientific">Intrasporangium calvum</name>
    <dbReference type="NCBI Taxonomy" id="53358"/>
    <lineage>
        <taxon>Bacteria</taxon>
        <taxon>Bacillati</taxon>
        <taxon>Actinomycetota</taxon>
        <taxon>Actinomycetes</taxon>
        <taxon>Micrococcales</taxon>
        <taxon>Intrasporangiaceae</taxon>
        <taxon>Intrasporangium</taxon>
    </lineage>
</organism>
<dbReference type="InterPro" id="IPR029063">
    <property type="entry name" value="SAM-dependent_MTases_sf"/>
</dbReference>
<evidence type="ECO:0000313" key="1">
    <source>
        <dbReference type="EMBL" id="MDC5697313.1"/>
    </source>
</evidence>
<dbReference type="RefSeq" id="WP_272461891.1">
    <property type="nucleotide sequence ID" value="NZ_JAPFQL010000031.1"/>
</dbReference>
<proteinExistence type="predicted"/>
<keyword evidence="1" id="KW-0808">Transferase</keyword>